<evidence type="ECO:0000256" key="2">
    <source>
        <dbReference type="ARBA" id="ARBA00008536"/>
    </source>
</evidence>
<evidence type="ECO:0000256" key="11">
    <source>
        <dbReference type="ARBA" id="ARBA00022840"/>
    </source>
</evidence>
<evidence type="ECO:0000256" key="13">
    <source>
        <dbReference type="ARBA" id="ARBA00023136"/>
    </source>
</evidence>
<reference evidence="20 21" key="1">
    <citation type="journal article" date="2019" name="Sci. Rep.">
        <title>A high-quality genome of Eragrostis curvula grass provides insights into Poaceae evolution and supports new strategies to enhance forage quality.</title>
        <authorList>
            <person name="Carballo J."/>
            <person name="Santos B.A.C.M."/>
            <person name="Zappacosta D."/>
            <person name="Garbus I."/>
            <person name="Selva J.P."/>
            <person name="Gallo C.A."/>
            <person name="Diaz A."/>
            <person name="Albertini E."/>
            <person name="Caccamo M."/>
            <person name="Echenique V."/>
        </authorList>
    </citation>
    <scope>NUCLEOTIDE SEQUENCE [LARGE SCALE GENOMIC DNA]</scope>
    <source>
        <strain evidence="21">cv. Victoria</strain>
        <tissue evidence="20">Leaf</tissue>
    </source>
</reference>
<dbReference type="EMBL" id="RWGY01000002">
    <property type="protein sequence ID" value="TVU50156.1"/>
    <property type="molecule type" value="Genomic_DNA"/>
</dbReference>
<keyword evidence="7" id="KW-0732">Signal</keyword>
<evidence type="ECO:0000256" key="17">
    <source>
        <dbReference type="SAM" id="Phobius"/>
    </source>
</evidence>
<dbReference type="SMART" id="SM00220">
    <property type="entry name" value="S_TKc"/>
    <property type="match status" value="1"/>
</dbReference>
<dbReference type="CDD" id="cd14066">
    <property type="entry name" value="STKc_IRAK"/>
    <property type="match status" value="1"/>
</dbReference>
<dbReference type="FunFam" id="3.30.200.20:FF:000168">
    <property type="entry name" value="L-type lectin-domain containing receptor kinase IX.1"/>
    <property type="match status" value="1"/>
</dbReference>
<comment type="subcellular location">
    <subcellularLocation>
        <location evidence="1">Cell membrane</location>
        <topology evidence="1">Single-pass type I membrane protein</topology>
    </subcellularLocation>
</comment>
<protein>
    <recommendedName>
        <fullName evidence="22">Protein kinase domain-containing protein</fullName>
    </recommendedName>
</protein>
<keyword evidence="4" id="KW-1003">Cell membrane</keyword>
<evidence type="ECO:0000256" key="5">
    <source>
        <dbReference type="ARBA" id="ARBA00022679"/>
    </source>
</evidence>
<evidence type="ECO:0000256" key="4">
    <source>
        <dbReference type="ARBA" id="ARBA00022475"/>
    </source>
</evidence>
<dbReference type="Gene3D" id="3.30.430.20">
    <property type="entry name" value="Gnk2 domain, C-X8-C-X2-C motif"/>
    <property type="match status" value="2"/>
</dbReference>
<gene>
    <name evidence="20" type="ORF">EJB05_01516</name>
</gene>
<evidence type="ECO:0000256" key="14">
    <source>
        <dbReference type="ARBA" id="ARBA00023170"/>
    </source>
</evidence>
<comment type="caution">
    <text evidence="20">The sequence shown here is derived from an EMBL/GenBank/DDBJ whole genome shotgun (WGS) entry which is preliminary data.</text>
</comment>
<dbReference type="FunFam" id="1.10.510.10:FF:000240">
    <property type="entry name" value="Lectin-domain containing receptor kinase A4.3"/>
    <property type="match status" value="1"/>
</dbReference>
<evidence type="ECO:0000256" key="7">
    <source>
        <dbReference type="ARBA" id="ARBA00022729"/>
    </source>
</evidence>
<dbReference type="Proteomes" id="UP000324897">
    <property type="component" value="Chromosome 6"/>
</dbReference>
<keyword evidence="12 17" id="KW-1133">Transmembrane helix</keyword>
<evidence type="ECO:0000313" key="20">
    <source>
        <dbReference type="EMBL" id="TVU50156.1"/>
    </source>
</evidence>
<dbReference type="OrthoDB" id="1909574at2759"/>
<dbReference type="PROSITE" id="PS00108">
    <property type="entry name" value="PROTEIN_KINASE_ST"/>
    <property type="match status" value="1"/>
</dbReference>
<evidence type="ECO:0000256" key="8">
    <source>
        <dbReference type="ARBA" id="ARBA00022737"/>
    </source>
</evidence>
<evidence type="ECO:0000259" key="18">
    <source>
        <dbReference type="PROSITE" id="PS50011"/>
    </source>
</evidence>
<sequence length="894" mass="99270">MPDQQSSNLYLHNVTSARVYSSVTGAWSEPVFVEHPGVSIDIVHCPSTLVGDKLYFSCVIMHYAFEYVLGAHRLSIIKLPPPSMFKSIFCFLTKMEDGGLGCIGVEGEPTLCLRLWSRVLAPEGGGVESWEIDRSIELATLLPKDALPAQRLASAPSSMPSAHVVGVAEGTDVIFVGTKKHDNRGAVYMVQLNSRRARKVYEKCTVVVPYTSFCIPVMDSASTDEDQIGRLSFRRVLAIRVFNGTPIADAYLAKRVSNKEHIADAFLVKRVSNVGVIADADLRVSRDFTLQTQIWRRVFISSAIAVEQLYADRNWTECQKCLRDTIFYAHQVCPFSRDVRACYRACVFRYSNQSFFSVADLTVAFYVSKGVGKDYEVSDIASMNSTRLKLMSQLAEQAAGSSRLRLANGSEPYTDSQGRSQVMYGLVQCTRDLNASECSRCLTTFVARLWRSHPNDTYGAVKGYSCYVVYSVGEALNITIPPAMLRASTTLSSSARSPSVGLVVGVTACSVVLIICTTILVRFLLRRRRRTAREHELVCDDEPLEHEFETAGTGPRRFLYSELAVATNFFSDEEKLGQGGFGSVYRGYLKDMDLHVAIKRVSKGSQQGKKEYISEVKIISRLRHRNLVQLIGWCHGGGELLLVYELMPNGSLDTRIHNQNNVVSWELRHEIVLGISSALLYLHQEWEQCVLHRDIKPSNVMLDTSFQAKLGDFGLARLVDHERQSHTTALAGTMGYMDPDCMLTGSASASSDVFSFGVVVLEVVCGRRPVVGIQDSEEYGTMHLVQWVWEFYGRGRILDAADARLNGEFDGDEMERVMVTGLWCAHPDRTIRPSIRQAVNVLRHEAPIPNLPEKMPVALFMPPVGCSISESHSKTGSGGTTHSSIVMEASTLLR</sequence>
<dbReference type="GO" id="GO:0005524">
    <property type="term" value="F:ATP binding"/>
    <property type="evidence" value="ECO:0007669"/>
    <property type="project" value="UniProtKB-UniRule"/>
</dbReference>
<keyword evidence="11 16" id="KW-0067">ATP-binding</keyword>
<evidence type="ECO:0000259" key="19">
    <source>
        <dbReference type="PROSITE" id="PS51473"/>
    </source>
</evidence>
<dbReference type="Pfam" id="PF00069">
    <property type="entry name" value="Pkinase"/>
    <property type="match status" value="1"/>
</dbReference>
<dbReference type="PANTHER" id="PTHR27007">
    <property type="match status" value="1"/>
</dbReference>
<dbReference type="InterPro" id="IPR017441">
    <property type="entry name" value="Protein_kinase_ATP_BS"/>
</dbReference>
<feature type="domain" description="Gnk2-homologous" evidence="19">
    <location>
        <begin position="248"/>
        <end position="355"/>
    </location>
</feature>
<dbReference type="InterPro" id="IPR000719">
    <property type="entry name" value="Prot_kinase_dom"/>
</dbReference>
<keyword evidence="5" id="KW-0808">Transferase</keyword>
<dbReference type="Gramene" id="TVU50156">
    <property type="protein sequence ID" value="TVU50156"/>
    <property type="gene ID" value="EJB05_01516"/>
</dbReference>
<keyword evidence="9 16" id="KW-0547">Nucleotide-binding</keyword>
<dbReference type="CDD" id="cd23509">
    <property type="entry name" value="Gnk2-like"/>
    <property type="match status" value="2"/>
</dbReference>
<keyword evidence="14" id="KW-0675">Receptor</keyword>
<keyword evidence="15" id="KW-0325">Glycoprotein</keyword>
<dbReference type="Gene3D" id="1.10.510.10">
    <property type="entry name" value="Transferase(Phosphotransferase) domain 1"/>
    <property type="match status" value="1"/>
</dbReference>
<evidence type="ECO:0000256" key="6">
    <source>
        <dbReference type="ARBA" id="ARBA00022692"/>
    </source>
</evidence>
<dbReference type="GO" id="GO:0002229">
    <property type="term" value="P:defense response to oomycetes"/>
    <property type="evidence" value="ECO:0007669"/>
    <property type="project" value="UniProtKB-ARBA"/>
</dbReference>
<dbReference type="PROSITE" id="PS00107">
    <property type="entry name" value="PROTEIN_KINASE_ATP"/>
    <property type="match status" value="1"/>
</dbReference>
<feature type="domain" description="Protein kinase" evidence="18">
    <location>
        <begin position="570"/>
        <end position="847"/>
    </location>
</feature>
<evidence type="ECO:0000313" key="21">
    <source>
        <dbReference type="Proteomes" id="UP000324897"/>
    </source>
</evidence>
<evidence type="ECO:0000256" key="16">
    <source>
        <dbReference type="PROSITE-ProRule" id="PRU10141"/>
    </source>
</evidence>
<keyword evidence="13 17" id="KW-0472">Membrane</keyword>
<dbReference type="PROSITE" id="PS51473">
    <property type="entry name" value="GNK2"/>
    <property type="match status" value="2"/>
</dbReference>
<keyword evidence="10" id="KW-0418">Kinase</keyword>
<evidence type="ECO:0008006" key="22">
    <source>
        <dbReference type="Google" id="ProtNLM"/>
    </source>
</evidence>
<evidence type="ECO:0000256" key="3">
    <source>
        <dbReference type="ARBA" id="ARBA00010217"/>
    </source>
</evidence>
<dbReference type="SUPFAM" id="SSF56112">
    <property type="entry name" value="Protein kinase-like (PK-like)"/>
    <property type="match status" value="1"/>
</dbReference>
<feature type="binding site" evidence="16">
    <location>
        <position position="599"/>
    </location>
    <ligand>
        <name>ATP</name>
        <dbReference type="ChEBI" id="CHEBI:30616"/>
    </ligand>
</feature>
<keyword evidence="21" id="KW-1185">Reference proteome</keyword>
<feature type="domain" description="Gnk2-homologous" evidence="19">
    <location>
        <begin position="365"/>
        <end position="475"/>
    </location>
</feature>
<keyword evidence="8" id="KW-0677">Repeat</keyword>
<evidence type="ECO:0000256" key="10">
    <source>
        <dbReference type="ARBA" id="ARBA00022777"/>
    </source>
</evidence>
<feature type="non-terminal residue" evidence="20">
    <location>
        <position position="1"/>
    </location>
</feature>
<dbReference type="InterPro" id="IPR050528">
    <property type="entry name" value="L-type_Lectin-RKs"/>
</dbReference>
<dbReference type="AlphaFoldDB" id="A0A5J9WQC6"/>
<dbReference type="InterPro" id="IPR008271">
    <property type="entry name" value="Ser/Thr_kinase_AS"/>
</dbReference>
<dbReference type="PROSITE" id="PS50011">
    <property type="entry name" value="PROTEIN_KINASE_DOM"/>
    <property type="match status" value="1"/>
</dbReference>
<keyword evidence="6 17" id="KW-0812">Transmembrane</keyword>
<dbReference type="Gene3D" id="3.30.200.20">
    <property type="entry name" value="Phosphorylase Kinase, domain 1"/>
    <property type="match status" value="1"/>
</dbReference>
<comment type="similarity">
    <text evidence="3">In the C-terminal section; belongs to the protein kinase superfamily. Ser/Thr protein kinase family.</text>
</comment>
<dbReference type="GO" id="GO:0004672">
    <property type="term" value="F:protein kinase activity"/>
    <property type="evidence" value="ECO:0007669"/>
    <property type="project" value="InterPro"/>
</dbReference>
<proteinExistence type="inferred from homology"/>
<dbReference type="InterPro" id="IPR002902">
    <property type="entry name" value="GNK2"/>
</dbReference>
<dbReference type="InterPro" id="IPR011009">
    <property type="entry name" value="Kinase-like_dom_sf"/>
</dbReference>
<dbReference type="GO" id="GO:0005886">
    <property type="term" value="C:plasma membrane"/>
    <property type="evidence" value="ECO:0007669"/>
    <property type="project" value="UniProtKB-SubCell"/>
</dbReference>
<evidence type="ECO:0000256" key="12">
    <source>
        <dbReference type="ARBA" id="ARBA00022989"/>
    </source>
</evidence>
<comment type="similarity">
    <text evidence="2">In the N-terminal section; belongs to the leguminous lectin family.</text>
</comment>
<evidence type="ECO:0000256" key="15">
    <source>
        <dbReference type="ARBA" id="ARBA00023180"/>
    </source>
</evidence>
<accession>A0A5J9WQC6</accession>
<dbReference type="FunFam" id="3.30.430.20:FF:000016">
    <property type="entry name" value="Cysteine-rich receptor-like protein kinase 10"/>
    <property type="match status" value="1"/>
</dbReference>
<dbReference type="Pfam" id="PF01657">
    <property type="entry name" value="Stress-antifung"/>
    <property type="match status" value="1"/>
</dbReference>
<dbReference type="InterPro" id="IPR038408">
    <property type="entry name" value="GNK2_sf"/>
</dbReference>
<organism evidence="20 21">
    <name type="scientific">Eragrostis curvula</name>
    <name type="common">weeping love grass</name>
    <dbReference type="NCBI Taxonomy" id="38414"/>
    <lineage>
        <taxon>Eukaryota</taxon>
        <taxon>Viridiplantae</taxon>
        <taxon>Streptophyta</taxon>
        <taxon>Embryophyta</taxon>
        <taxon>Tracheophyta</taxon>
        <taxon>Spermatophyta</taxon>
        <taxon>Magnoliopsida</taxon>
        <taxon>Liliopsida</taxon>
        <taxon>Poales</taxon>
        <taxon>Poaceae</taxon>
        <taxon>PACMAD clade</taxon>
        <taxon>Chloridoideae</taxon>
        <taxon>Eragrostideae</taxon>
        <taxon>Eragrostidinae</taxon>
        <taxon>Eragrostis</taxon>
    </lineage>
</organism>
<evidence type="ECO:0000256" key="1">
    <source>
        <dbReference type="ARBA" id="ARBA00004251"/>
    </source>
</evidence>
<name>A0A5J9WQC6_9POAL</name>
<evidence type="ECO:0000256" key="9">
    <source>
        <dbReference type="ARBA" id="ARBA00022741"/>
    </source>
</evidence>
<feature type="transmembrane region" description="Helical" evidence="17">
    <location>
        <begin position="500"/>
        <end position="525"/>
    </location>
</feature>